<feature type="domain" description="Alpha-D-phosphohexomutase alpha/beta/alpha" evidence="14">
    <location>
        <begin position="327"/>
        <end position="453"/>
    </location>
</feature>
<evidence type="ECO:0000256" key="10">
    <source>
        <dbReference type="RuleBase" id="RU004326"/>
    </source>
</evidence>
<evidence type="ECO:0000256" key="6">
    <source>
        <dbReference type="ARBA" id="ARBA00022553"/>
    </source>
</evidence>
<dbReference type="Pfam" id="PF00408">
    <property type="entry name" value="PGM_PMM_IV"/>
    <property type="match status" value="1"/>
</dbReference>
<dbReference type="EMBL" id="CP104067">
    <property type="protein sequence ID" value="WAH40605.1"/>
    <property type="molecule type" value="Genomic_DNA"/>
</dbReference>
<dbReference type="PROSITE" id="PS00710">
    <property type="entry name" value="PGM_PMM"/>
    <property type="match status" value="1"/>
</dbReference>
<dbReference type="Pfam" id="PF02879">
    <property type="entry name" value="PGM_PMM_II"/>
    <property type="match status" value="1"/>
</dbReference>
<dbReference type="RefSeq" id="WP_268004505.1">
    <property type="nucleotide sequence ID" value="NZ_CP104067.1"/>
</dbReference>
<evidence type="ECO:0000256" key="9">
    <source>
        <dbReference type="ARBA" id="ARBA00023235"/>
    </source>
</evidence>
<evidence type="ECO:0000259" key="11">
    <source>
        <dbReference type="Pfam" id="PF00408"/>
    </source>
</evidence>
<evidence type="ECO:0000256" key="8">
    <source>
        <dbReference type="ARBA" id="ARBA00022842"/>
    </source>
</evidence>
<keyword evidence="16" id="KW-1185">Reference proteome</keyword>
<comment type="cofactor">
    <cofactor evidence="2">
        <name>Mg(2+)</name>
        <dbReference type="ChEBI" id="CHEBI:18420"/>
    </cofactor>
</comment>
<dbReference type="SUPFAM" id="SSF53738">
    <property type="entry name" value="Phosphoglucomutase, first 3 domains"/>
    <property type="match status" value="3"/>
</dbReference>
<dbReference type="InterPro" id="IPR016055">
    <property type="entry name" value="A-D-PHexomutase_a/b/a-I/II/III"/>
</dbReference>
<evidence type="ECO:0000259" key="12">
    <source>
        <dbReference type="Pfam" id="PF02878"/>
    </source>
</evidence>
<dbReference type="InterPro" id="IPR005845">
    <property type="entry name" value="A-D-PHexomutase_a/b/a-II"/>
</dbReference>
<gene>
    <name evidence="15" type="ORF">NZD89_20135</name>
</gene>
<dbReference type="Gene3D" id="3.30.310.50">
    <property type="entry name" value="Alpha-D-phosphohexomutase, C-terminal domain"/>
    <property type="match status" value="1"/>
</dbReference>
<proteinExistence type="inferred from homology"/>
<comment type="catalytic activity">
    <reaction evidence="1">
        <text>alpha-D-glucose 1-phosphate = alpha-D-glucose 6-phosphate</text>
        <dbReference type="Rhea" id="RHEA:23536"/>
        <dbReference type="ChEBI" id="CHEBI:58225"/>
        <dbReference type="ChEBI" id="CHEBI:58601"/>
        <dbReference type="EC" id="5.4.2.2"/>
    </reaction>
</comment>
<evidence type="ECO:0000256" key="1">
    <source>
        <dbReference type="ARBA" id="ARBA00000443"/>
    </source>
</evidence>
<keyword evidence="9" id="KW-0413">Isomerase</keyword>
<evidence type="ECO:0000313" key="15">
    <source>
        <dbReference type="EMBL" id="WAH40605.1"/>
    </source>
</evidence>
<organism evidence="15 16">
    <name type="scientific">Alicyclobacillus fastidiosus</name>
    <dbReference type="NCBI Taxonomy" id="392011"/>
    <lineage>
        <taxon>Bacteria</taxon>
        <taxon>Bacillati</taxon>
        <taxon>Bacillota</taxon>
        <taxon>Bacilli</taxon>
        <taxon>Bacillales</taxon>
        <taxon>Alicyclobacillaceae</taxon>
        <taxon>Alicyclobacillus</taxon>
    </lineage>
</organism>
<feature type="domain" description="Alpha-D-phosphohexomutase C-terminal" evidence="11">
    <location>
        <begin position="514"/>
        <end position="560"/>
    </location>
</feature>
<keyword evidence="7 10" id="KW-0479">Metal-binding</keyword>
<dbReference type="InterPro" id="IPR005843">
    <property type="entry name" value="A-D-PHexomutase_C"/>
</dbReference>
<evidence type="ECO:0000313" key="16">
    <source>
        <dbReference type="Proteomes" id="UP001164761"/>
    </source>
</evidence>
<accession>A0ABY6ZCI6</accession>
<evidence type="ECO:0000259" key="13">
    <source>
        <dbReference type="Pfam" id="PF02879"/>
    </source>
</evidence>
<dbReference type="SUPFAM" id="SSF55957">
    <property type="entry name" value="Phosphoglucomutase, C-terminal domain"/>
    <property type="match status" value="1"/>
</dbReference>
<dbReference type="PANTHER" id="PTHR45745">
    <property type="entry name" value="PHOSPHOMANNOMUTASE 45A"/>
    <property type="match status" value="1"/>
</dbReference>
<feature type="domain" description="Alpha-D-phosphohexomutase alpha/beta/alpha" evidence="13">
    <location>
        <begin position="210"/>
        <end position="315"/>
    </location>
</feature>
<sequence>MNAIDLYEQWVKNPELPKDLRKDLESIRGNQAEIEERFARHLEFGTAGLRAVMGAGLNRLNIYTIRRTSWALAEYILRQGQDIARRGAVIGYDCRHRSKTFAEEAGRAMAAVGVPVHVMPYLCPTPEVSFSIRHLGAAAGVMITASHNPPEYNGYKAYGPDGYQLLPEDTEKIRNIIAENDDIFEIPALNLDEAVERGLFAWMDPEVRKAYLQAVVRVSKFESIASEQRKALHIVYTPLHGAGNIPVREALREAGYDNVQVVTEQEMPDGDFPTVKSPNPEEPQALDLGIRLAESVHASLVMGTDPDSDRVGIAVQGGENGYQLLTGNQVGALLADFIIRTRKAVGRLPTNGVIFKTIVTSDLGKAIAEAHQVSVHEVLTGFKYIGSGITEDEQTGANTFLLGYEESYGYLVSPIVRDKDAVQTCLAIAEMTAAWASQGKTLLDALKELFERYGYFRDELFSTMFEGGNAHEQQHRVMEKLRQHRPEVEGLVLEAVEDYTAGTRVCIQSGANKEEKVERLTLPQSDVLKYLFNDGSWMAVRPSGTEPKLKIYLSVRGDSEADCQTKLQRLKAAIEPHVTAAEK</sequence>
<dbReference type="PANTHER" id="PTHR45745:SF1">
    <property type="entry name" value="PHOSPHOGLUCOMUTASE 2B-RELATED"/>
    <property type="match status" value="1"/>
</dbReference>
<name>A0ABY6ZCI6_9BACL</name>
<dbReference type="Gene3D" id="3.40.120.10">
    <property type="entry name" value="Alpha-D-Glucose-1,6-Bisphosphate, subunit A, domain 3"/>
    <property type="match status" value="3"/>
</dbReference>
<keyword evidence="8 10" id="KW-0460">Magnesium</keyword>
<evidence type="ECO:0000259" key="14">
    <source>
        <dbReference type="Pfam" id="PF02880"/>
    </source>
</evidence>
<dbReference type="InterPro" id="IPR005846">
    <property type="entry name" value="A-D-PHexomutase_a/b/a-III"/>
</dbReference>
<dbReference type="InterPro" id="IPR005844">
    <property type="entry name" value="A-D-PHexomutase_a/b/a-I"/>
</dbReference>
<keyword evidence="6" id="KW-0597">Phosphoprotein</keyword>
<dbReference type="InterPro" id="IPR036900">
    <property type="entry name" value="A-D-PHexomutase_C_sf"/>
</dbReference>
<comment type="similarity">
    <text evidence="3 10">Belongs to the phosphohexose mutase family.</text>
</comment>
<keyword evidence="5" id="KW-0119">Carbohydrate metabolism</keyword>
<evidence type="ECO:0000256" key="2">
    <source>
        <dbReference type="ARBA" id="ARBA00001946"/>
    </source>
</evidence>
<keyword evidence="5" id="KW-0313">Glucose metabolism</keyword>
<reference evidence="15" key="1">
    <citation type="submission" date="2022-08" db="EMBL/GenBank/DDBJ databases">
        <title>Alicyclobacillus fastidiosus DSM 17978, complete genome.</title>
        <authorList>
            <person name="Wang Q."/>
            <person name="Cai R."/>
            <person name="Wang Z."/>
        </authorList>
    </citation>
    <scope>NUCLEOTIDE SEQUENCE</scope>
    <source>
        <strain evidence="15">DSM 17978</strain>
    </source>
</reference>
<dbReference type="Pfam" id="PF02880">
    <property type="entry name" value="PGM_PMM_III"/>
    <property type="match status" value="1"/>
</dbReference>
<evidence type="ECO:0000256" key="3">
    <source>
        <dbReference type="ARBA" id="ARBA00010231"/>
    </source>
</evidence>
<dbReference type="EC" id="5.4.2.2" evidence="4"/>
<dbReference type="InterPro" id="IPR016066">
    <property type="entry name" value="A-D-PHexomutase_CS"/>
</dbReference>
<evidence type="ECO:0000256" key="5">
    <source>
        <dbReference type="ARBA" id="ARBA00022526"/>
    </source>
</evidence>
<feature type="domain" description="Alpha-D-phosphohexomutase alpha/beta/alpha" evidence="12">
    <location>
        <begin position="43"/>
        <end position="181"/>
    </location>
</feature>
<dbReference type="CDD" id="cd05799">
    <property type="entry name" value="PGM2"/>
    <property type="match status" value="1"/>
</dbReference>
<dbReference type="Pfam" id="PF02878">
    <property type="entry name" value="PGM_PMM_I"/>
    <property type="match status" value="1"/>
</dbReference>
<evidence type="ECO:0000256" key="7">
    <source>
        <dbReference type="ARBA" id="ARBA00022723"/>
    </source>
</evidence>
<evidence type="ECO:0000256" key="4">
    <source>
        <dbReference type="ARBA" id="ARBA00012728"/>
    </source>
</evidence>
<protein>
    <recommendedName>
        <fullName evidence="4">phosphoglucomutase (alpha-D-glucose-1,6-bisphosphate-dependent)</fullName>
        <ecNumber evidence="4">5.4.2.2</ecNumber>
    </recommendedName>
</protein>
<dbReference type="Proteomes" id="UP001164761">
    <property type="component" value="Chromosome"/>
</dbReference>